<sequence>MPGTIEMSEEHLKTFYAKLIKKRQNEIDGVREKSKKSKKQNIEILEKHFYDRTL</sequence>
<dbReference type="AlphaFoldDB" id="A0A7M3U2F7"/>
<name>A0A7M3U2F7_9RICK</name>
<dbReference type="KEGG" id="wms:ID128_01780"/>
<protein>
    <submittedName>
        <fullName evidence="1">Uncharacterized protein</fullName>
    </submittedName>
</protein>
<organism evidence="1 2">
    <name type="scientific">Candidatus Wolbachia massiliensis</name>
    <dbReference type="NCBI Taxonomy" id="1845000"/>
    <lineage>
        <taxon>Bacteria</taxon>
        <taxon>Pseudomonadati</taxon>
        <taxon>Pseudomonadota</taxon>
        <taxon>Alphaproteobacteria</taxon>
        <taxon>Rickettsiales</taxon>
        <taxon>Anaplasmataceae</taxon>
        <taxon>Wolbachieae</taxon>
        <taxon>Wolbachia</taxon>
    </lineage>
</organism>
<evidence type="ECO:0000313" key="1">
    <source>
        <dbReference type="EMBL" id="QOD38592.1"/>
    </source>
</evidence>
<dbReference type="Proteomes" id="UP000516514">
    <property type="component" value="Chromosome"/>
</dbReference>
<evidence type="ECO:0000313" key="2">
    <source>
        <dbReference type="Proteomes" id="UP000516514"/>
    </source>
</evidence>
<reference evidence="1 2" key="1">
    <citation type="submission" date="2020-09" db="EMBL/GenBank/DDBJ databases">
        <title>An Earliest Endosymbiont, Wolbachia massiliensis sp. nov., Strain PL13 From the Bed Bug (Cimex hemipterius), Type strain of a New supergroup T.</title>
        <authorList>
            <person name="Laidoudi Y."/>
            <person name="Levasseur A."/>
            <person name="Medkour H."/>
            <person name="Maaloum M."/>
            <person name="BenKhedher M."/>
            <person name="Sambou M."/>
            <person name="Bassene H."/>
            <person name="Davoust B."/>
            <person name="Fenollar F."/>
            <person name="Raoult D."/>
            <person name="Mediannikov O."/>
        </authorList>
    </citation>
    <scope>NUCLEOTIDE SEQUENCE [LARGE SCALE GENOMIC DNA]</scope>
    <source>
        <strain evidence="1 2">PL13</strain>
    </source>
</reference>
<proteinExistence type="predicted"/>
<dbReference type="RefSeq" id="WP_191111358.1">
    <property type="nucleotide sequence ID" value="NZ_CP061738.1"/>
</dbReference>
<accession>A0A7M3U2F7</accession>
<gene>
    <name evidence="1" type="ORF">ID128_01780</name>
</gene>
<keyword evidence="2" id="KW-1185">Reference proteome</keyword>
<dbReference type="EMBL" id="CP061738">
    <property type="protein sequence ID" value="QOD38592.1"/>
    <property type="molecule type" value="Genomic_DNA"/>
</dbReference>